<dbReference type="GO" id="GO:0009615">
    <property type="term" value="P:response to virus"/>
    <property type="evidence" value="ECO:0000266"/>
    <property type="project" value="RGD"/>
</dbReference>
<feature type="compositionally biased region" description="Acidic residues" evidence="3">
    <location>
        <begin position="553"/>
        <end position="562"/>
    </location>
</feature>
<dbReference type="PANTHER" id="PTHR31139:SF4">
    <property type="entry name" value="ECTOPIC P GRANULES PROTEIN 5 HOMOLOG"/>
    <property type="match status" value="1"/>
</dbReference>
<dbReference type="GO" id="GO:0005764">
    <property type="term" value="C:lysosome"/>
    <property type="evidence" value="ECO:0000266"/>
    <property type="project" value="RGD"/>
</dbReference>
<dbReference type="GO" id="GO:0051607">
    <property type="term" value="P:defense response to virus"/>
    <property type="evidence" value="ECO:0000266"/>
    <property type="project" value="RGD"/>
</dbReference>
<dbReference type="AlphaFoldDB" id="A0A0G2JZ84"/>
<dbReference type="RGD" id="1306286">
    <property type="gene designation" value="Epg5"/>
</dbReference>
<evidence type="ECO:0000313" key="8">
    <source>
        <dbReference type="RGD" id="1306286"/>
    </source>
</evidence>
<feature type="region of interest" description="Disordered" evidence="3">
    <location>
        <begin position="538"/>
        <end position="562"/>
    </location>
</feature>
<evidence type="ECO:0000256" key="2">
    <source>
        <dbReference type="ARBA" id="ARBA00023006"/>
    </source>
</evidence>
<dbReference type="GO" id="GO:0070841">
    <property type="term" value="P:inclusion body assembly"/>
    <property type="evidence" value="ECO:0000266"/>
    <property type="project" value="RGD"/>
</dbReference>
<evidence type="ECO:0000259" key="4">
    <source>
        <dbReference type="Pfam" id="PF26103"/>
    </source>
</evidence>
<proteinExistence type="inferred from homology"/>
<dbReference type="GO" id="GO:0006986">
    <property type="term" value="P:response to unfolded protein"/>
    <property type="evidence" value="ECO:0000266"/>
    <property type="project" value="RGD"/>
</dbReference>
<dbReference type="InterPro" id="IPR059030">
    <property type="entry name" value="TPR_Epg5_mid"/>
</dbReference>
<dbReference type="GO" id="GO:0048874">
    <property type="term" value="P:host-mediated modulation of intestinal microbiota composition"/>
    <property type="evidence" value="ECO:0000266"/>
    <property type="project" value="RGD"/>
</dbReference>
<dbReference type="GO" id="GO:0030163">
    <property type="term" value="P:protein catabolic process"/>
    <property type="evidence" value="ECO:0000266"/>
    <property type="project" value="RGD"/>
</dbReference>
<reference evidence="6" key="1">
    <citation type="submission" date="2024-01" db="EMBL/GenBank/DDBJ databases">
        <title>GRCr8: a new rat reference genome assembly contstructed from accurate long reads and long range scaffolding.</title>
        <authorList>
            <person name="Doris P.A."/>
            <person name="Kalbfleisch T."/>
            <person name="Li K."/>
            <person name="Howe K."/>
            <person name="Wood J."/>
        </authorList>
    </citation>
    <scope>NUCLEOTIDE SEQUENCE [LARGE SCALE GENOMIC DNA]</scope>
    <source>
        <strain evidence="6">Brown Norway</strain>
    </source>
</reference>
<feature type="compositionally biased region" description="Polar residues" evidence="3">
    <location>
        <begin position="538"/>
        <end position="548"/>
    </location>
</feature>
<dbReference type="GO" id="GO:0034342">
    <property type="term" value="P:response to type III interferon"/>
    <property type="evidence" value="ECO:0000266"/>
    <property type="project" value="RGD"/>
</dbReference>
<dbReference type="RefSeq" id="NP_001414542.1">
    <property type="nucleotide sequence ID" value="NM_001427613.1"/>
</dbReference>
<dbReference type="InterPro" id="IPR051436">
    <property type="entry name" value="Autophagy-related_EPG5"/>
</dbReference>
<evidence type="ECO:0000313" key="7">
    <source>
        <dbReference type="Proteomes" id="UP000002494"/>
    </source>
</evidence>
<dbReference type="eggNOG" id="KOG3622">
    <property type="taxonomic scope" value="Eukaryota"/>
</dbReference>
<dbReference type="GO" id="GO:0006915">
    <property type="term" value="P:apoptotic process"/>
    <property type="evidence" value="ECO:0000266"/>
    <property type="project" value="RGD"/>
</dbReference>
<dbReference type="GO" id="GO:0046530">
    <property type="term" value="P:photoreceptor cell differentiation"/>
    <property type="evidence" value="ECO:0000266"/>
    <property type="project" value="RGD"/>
</dbReference>
<keyword evidence="2" id="KW-0072">Autophagy</keyword>
<dbReference type="GeneID" id="364902"/>
<feature type="domain" description="Epg5-like TPR" evidence="5">
    <location>
        <begin position="1243"/>
        <end position="1446"/>
    </location>
</feature>
<dbReference type="GO" id="GO:0060249">
    <property type="term" value="P:anatomical structure homeostasis"/>
    <property type="evidence" value="ECO:0000266"/>
    <property type="project" value="RGD"/>
</dbReference>
<feature type="region of interest" description="Disordered" evidence="3">
    <location>
        <begin position="1"/>
        <end position="32"/>
    </location>
</feature>
<dbReference type="Pfam" id="PF26573">
    <property type="entry name" value="TPR_Epg5_2"/>
    <property type="match status" value="1"/>
</dbReference>
<dbReference type="Bgee" id="ENSRNOG00000052894">
    <property type="expression patterns" value="Expressed in spleen and 18 other cell types or tissues"/>
</dbReference>
<feature type="compositionally biased region" description="Basic and acidic residues" evidence="3">
    <location>
        <begin position="98"/>
        <end position="129"/>
    </location>
</feature>
<dbReference type="GO" id="GO:0032456">
    <property type="term" value="P:endocytic recycling"/>
    <property type="evidence" value="ECO:0000266"/>
    <property type="project" value="RGD"/>
</dbReference>
<feature type="compositionally biased region" description="Basic residues" evidence="3">
    <location>
        <begin position="7"/>
        <end position="25"/>
    </location>
</feature>
<dbReference type="GO" id="GO:0002385">
    <property type="term" value="P:mucosal immune response"/>
    <property type="evidence" value="ECO:0000266"/>
    <property type="project" value="RGD"/>
</dbReference>
<name>A0A0G2JZ84_RAT</name>
<dbReference type="OMA" id="LYCYEAE"/>
<dbReference type="GO" id="GO:0140454">
    <property type="term" value="P:protein aggregate center assembly"/>
    <property type="evidence" value="ECO:0000266"/>
    <property type="project" value="RGD"/>
</dbReference>
<dbReference type="GO" id="GO:0097352">
    <property type="term" value="P:autophagosome maturation"/>
    <property type="evidence" value="ECO:0000266"/>
    <property type="project" value="RGD"/>
</dbReference>
<dbReference type="AGR" id="RGD:1306286"/>
<evidence type="ECO:0000256" key="3">
    <source>
        <dbReference type="SAM" id="MobiDB-lite"/>
    </source>
</evidence>
<dbReference type="GO" id="GO:0006954">
    <property type="term" value="P:inflammatory response"/>
    <property type="evidence" value="ECO:0000266"/>
    <property type="project" value="RGD"/>
</dbReference>
<dbReference type="Proteomes" id="UP000002494">
    <property type="component" value="Chromosome 18"/>
</dbReference>
<dbReference type="STRING" id="10116.ENSRNOP00000070948"/>
<accession>A0A0G2JZ84</accession>
<gene>
    <name evidence="6 8" type="primary">Epg5</name>
</gene>
<feature type="compositionally biased region" description="Polar residues" evidence="3">
    <location>
        <begin position="151"/>
        <end position="174"/>
    </location>
</feature>
<dbReference type="GO" id="GO:0098544">
    <property type="term" value="P:maintenance of protein complex location"/>
    <property type="evidence" value="ECO:0000266"/>
    <property type="project" value="RGD"/>
</dbReference>
<feature type="region of interest" description="Disordered" evidence="3">
    <location>
        <begin position="151"/>
        <end position="182"/>
    </location>
</feature>
<dbReference type="FunCoup" id="A0A0G2JZ84">
    <property type="interactions" value="4038"/>
</dbReference>
<dbReference type="GO" id="GO:0045087">
    <property type="term" value="P:innate immune response"/>
    <property type="evidence" value="ECO:0000266"/>
    <property type="project" value="RGD"/>
</dbReference>
<dbReference type="GO" id="GO:0048877">
    <property type="term" value="P:homeostasis of number of retina cells"/>
    <property type="evidence" value="ECO:0000266"/>
    <property type="project" value="RGD"/>
</dbReference>
<dbReference type="GO" id="GO:0030522">
    <property type="term" value="P:intracellular receptor signaling pathway"/>
    <property type="evidence" value="ECO:0000266"/>
    <property type="project" value="RGD"/>
</dbReference>
<dbReference type="GO" id="GO:0006862">
    <property type="term" value="P:nucleotide transport"/>
    <property type="evidence" value="ECO:0000266"/>
    <property type="project" value="RGD"/>
</dbReference>
<dbReference type="GO" id="GO:1990786">
    <property type="term" value="P:cellular response to dsDNA"/>
    <property type="evidence" value="ECO:0000266"/>
    <property type="project" value="RGD"/>
</dbReference>
<dbReference type="GO" id="GO:0006914">
    <property type="term" value="P:autophagy"/>
    <property type="evidence" value="ECO:0000266"/>
    <property type="project" value="RGD"/>
</dbReference>
<dbReference type="GlyGen" id="A0A0G2JZ84">
    <property type="glycosylation" value="1 site"/>
</dbReference>
<feature type="domain" description="Epg5-like central TPR repeats" evidence="4">
    <location>
        <begin position="1705"/>
        <end position="2093"/>
    </location>
</feature>
<dbReference type="PANTHER" id="PTHR31139">
    <property type="entry name" value="ECTOPIC P GRANULES PROTEIN 5 HOMOLOG"/>
    <property type="match status" value="1"/>
</dbReference>
<dbReference type="GO" id="GO:0048471">
    <property type="term" value="C:perinuclear region of cytoplasm"/>
    <property type="evidence" value="ECO:0000266"/>
    <property type="project" value="RGD"/>
</dbReference>
<dbReference type="GO" id="GO:0048872">
    <property type="term" value="P:homeostasis of number of cells"/>
    <property type="evidence" value="ECO:0000266"/>
    <property type="project" value="RGD"/>
</dbReference>
<dbReference type="GO" id="GO:0051402">
    <property type="term" value="P:neuron apoptotic process"/>
    <property type="evidence" value="ECO:0000266"/>
    <property type="project" value="RGD"/>
</dbReference>
<feature type="region of interest" description="Disordered" evidence="3">
    <location>
        <begin position="88"/>
        <end position="139"/>
    </location>
</feature>
<comment type="similarity">
    <text evidence="1">Belongs to the EPG5 family.</text>
</comment>
<dbReference type="GO" id="GO:0034162">
    <property type="term" value="P:toll-like receptor 9 signaling pathway"/>
    <property type="evidence" value="ECO:0000266"/>
    <property type="project" value="RGD"/>
</dbReference>
<dbReference type="GO" id="GO:0140888">
    <property type="term" value="P:interferon-mediated signaling pathway"/>
    <property type="evidence" value="ECO:0000266"/>
    <property type="project" value="RGD"/>
</dbReference>
<evidence type="ECO:0000256" key="1">
    <source>
        <dbReference type="ARBA" id="ARBA00010948"/>
    </source>
</evidence>
<dbReference type="PaxDb" id="10116-ENSRNOP00000022767"/>
<dbReference type="Pfam" id="PF26103">
    <property type="entry name" value="TPR_Epg5"/>
    <property type="match status" value="1"/>
</dbReference>
<dbReference type="GO" id="GO:0008333">
    <property type="term" value="P:endosome to lysosome transport"/>
    <property type="evidence" value="ECO:0000266"/>
    <property type="project" value="RGD"/>
</dbReference>
<dbReference type="Ensembl" id="ENSRNOT00000078403.3">
    <property type="protein sequence ID" value="ENSRNOP00000070948.1"/>
    <property type="gene ID" value="ENSRNOG00000052894.3"/>
</dbReference>
<dbReference type="GO" id="GO:0005737">
    <property type="term" value="C:cytoplasm"/>
    <property type="evidence" value="ECO:0000318"/>
    <property type="project" value="GO_Central"/>
</dbReference>
<protein>
    <submittedName>
        <fullName evidence="6">Ectopic P-granules 5 autophagy tethering factor</fullName>
    </submittedName>
</protein>
<keyword evidence="7" id="KW-1185">Reference proteome</keyword>
<dbReference type="GO" id="GO:0006511">
    <property type="term" value="P:ubiquitin-dependent protein catabolic process"/>
    <property type="evidence" value="ECO:0000266"/>
    <property type="project" value="RGD"/>
</dbReference>
<evidence type="ECO:0000259" key="5">
    <source>
        <dbReference type="Pfam" id="PF26573"/>
    </source>
</evidence>
<sequence length="2575" mass="291350">MAEAVKPRRAKAKASRTKGKEKKKHEALQSSDAALLSETCREQGILSPASELKGDGLNVSAASQFHSDVCGWNESEMFDIPLTSLTVVDEGPPIQDTEDLKDRGEVAARDGDDEIELKVDPGDNVRTEGDPGDPSKNFPEVEERTFMQCGSPENTLQSDFPCTQQEGASSQVRESPTRKEDAKALGCSTVLQDVSLHSPYETKEVPQPPRVKKLYPELPAEIAEVPSLVAVKPLLRSERLYPELPSQPELAPFTKEQLKLLEPGSWLENVESYVEEFDNIAHQDRHEFYELLLNYSRCRKQLLLAEAELLTLMSDCQNAKSRLWSFKDEQMAVQGICADQVKVYGHHHYQRVEMNENALGELKKLFDAKSEHLHQTLTLHSYTSVLSRLQVESYIYTLLNSSAVLRSVAVYQADKVSKLTESIPSDVCQLKECISVLFMFTRRVSEDAQFHEDILLWLQKLVSVLQRIGCPGDHFFLLNHILRCPAGISEWAVPFIQIKVLNNPSGVFHFMQSLALLMSPAKNRAEFMCHMKPSEWKPSSSGPASGNWTLVDEGGEEDEDPETSWSLLNEDDLVTLLSQFPFHELFQHLLGFKAKGDYLPETTRPQEMMKIFAFANSLVELLAVGLETFNRARYRQFVKRIGYLIRMTLGYVSDHWAQYVSHNTDVRLTLQPYSMEKLQIEFDELFLRAVLHVLKAKRLGIWLFMSEMPFGTLSVQMLWKLFYLMHQVESGNLQQLCASLQPAECKRQLQDPEHVASFEKCLSSMNSSEEICLLTTFAQMARARRTNVDEGFIKIIVLEIYEVSYVILSTRETFSKVGRELLGSIAAVHPEIISVLLDRVQETIDQVGMVSLYLFKELPLHLWRPSASEIAVIRDWLLSYNLAAVKNKLACVILEGLNWGFAKQGNLHLDQALHTEVALLVLEAYQKYLAQKPYAGLISESMKQVSYLASIVRYGETPETSFNQWAWNLILRLKLHKNDFGRQNFPVVPFCNTVPDMTESSMFHPLLKAVKSGLPIGCYLALAVTAVGHSIEKFCAEGIPLLGVLVQSRHLRAVVHVLDKVLPVFYPCQYYLLKNEQFLSNLLLFLHLDSGVPQGVTQQVTHRVAHHLTGAIHGDNVKLLNSMIQAHICVSTQPDEVGPVAVLEFWVQALISQHLWYREQSILFLMDHLCKTAFQLMQEDCVQKLLYQQHKNALGYHCDRSLLSSLVNWIVAGNITPSFVEGLSTSTQVWFAWTVLNMESIFEEDSQLRRVVERELVINAFSPDQALKKAQVQLKLPIVPSLQRLLIYRWAHQALVTPADHPLLPLIWQKFFLLYLHRPGPQYGLPVDGCIGRRFFQSPSHVNLLKDMKRRLTEVADFHYAASKALRVPAEGSEGTPERQAGTPGFLTSPELHRELVRLFNVYILWLEDENFQKGDIYIPSLPKHYDVYRLAKVMQNQQDLWMEYANMERIQHEFQETVALWTQAKLESHSVPCSSSTQLDFTDPLLAKERVLSNLQRHEAPHPPLVLHPMRPPVPLISSAVLLAQKDATQLMCADLNLLQQQARTATLRESQQVALDGELLEAMPKQYVNREEQATLHLECRGSSGKKCQGAAVVTVQFEGMCKNEAISQQVHVLQKEVWQFQAEAAQPPALNVVEAAVHAENLITALVNTYKLQPTPGVQKVGISLFFTVVDYVSEETQRHPPTRQFFTSCIEILGQVFISGTKSECKKLLQTILKNRRLCSLLSPFFTPNAAPAEFIPLYEKVAKCLSEDNSDLVFMLLTKFDVQQWLSSTKPPLSDRTRLLESIHLALTAWGLEPEEDIMMPFNLFCKHWTHLLLYQFPDQYSDVLRLLVQSSAEQLLSPECWKATLKALGCYAPSIQQGEASVESSVLHSASDVLLSDKQVTETVQWLSDFFYKLRLSKLDFKSFGLFSKWSPYMADVKTFLGYLVKRLTDLELASLAQDPTASSKEVLRSLHSQIIQLFKPWILVLEDTESSHQRHYPWLESDTVVASSLVQLFTDCVSSLHASFKDKLLPGDEGALRLHLLHYTESCTAPRMPEFILYAFHSAYQKLEWKDLHPDQRLMEAFFKVERGSPKSCFLFLGSVLCRVNWVSVLSDAWSPSPLPETQSMVVCLLFMMVLLAKEAQLVDETDSPLLSLLGQTSSLSWHLVDFVSYQSVLGYFSSHYPPSVILAQDCSAELIVRLLKVSAGLSLPADSRKHVDIVPKCQAFTHQMAQFLSALEQDGKVAFPALGQEVSKLLDDIITFNPPDMDSQTRHMALSSLFMEVLMMMNSAAVPTAEYLGVSIRTWIGQKVHGLVVLPLLTAACQSLASVRHMAETTEACITAYFKESSLDQNLGWGPILVSLQVPELTMQEFLQECLALGSCLTLYVYLLQCLNSEQTVKNEMKVLLILSTWLEHVYPSSAQEEAKLLLWWHQALQLSLVQLEQDDSVLTESVIRILLMLQGRQSLMAEERLSSGILGAIGLGRKSPLSNRFRVVARSMAAFLSVQVPAEDQIRLKPSSELHLTPKAQQVLAALESMTLSKQYVEYQDQILHAVQFIRHPGHCLQNGKSFLAFFVNRLYPEVHYLDNIR</sequence>
<dbReference type="Pfam" id="PF26106">
    <property type="entry name" value="TPR_Epg5_C"/>
    <property type="match status" value="1"/>
</dbReference>
<evidence type="ECO:0000313" key="6">
    <source>
        <dbReference type="Ensembl" id="ENSRNOP00000070948.1"/>
    </source>
</evidence>
<dbReference type="OrthoDB" id="75419at2759"/>
<organism evidence="6 7">
    <name type="scientific">Rattus norvegicus</name>
    <name type="common">Rat</name>
    <dbReference type="NCBI Taxonomy" id="10116"/>
    <lineage>
        <taxon>Eukaryota</taxon>
        <taxon>Metazoa</taxon>
        <taxon>Chordata</taxon>
        <taxon>Craniata</taxon>
        <taxon>Vertebrata</taxon>
        <taxon>Euteleostomi</taxon>
        <taxon>Mammalia</taxon>
        <taxon>Eutheria</taxon>
        <taxon>Euarchontoglires</taxon>
        <taxon>Glires</taxon>
        <taxon>Rodentia</taxon>
        <taxon>Myomorpha</taxon>
        <taxon>Muroidea</taxon>
        <taxon>Muridae</taxon>
        <taxon>Murinae</taxon>
        <taxon>Rattus</taxon>
    </lineage>
</organism>
<dbReference type="CTD" id="57724"/>
<reference evidence="6" key="3">
    <citation type="submission" date="2025-09" db="UniProtKB">
        <authorList>
            <consortium name="Ensembl"/>
        </authorList>
    </citation>
    <scope>IDENTIFICATION</scope>
    <source>
        <strain evidence="6">Brown Norway</strain>
    </source>
</reference>
<dbReference type="InterPro" id="IPR058750">
    <property type="entry name" value="TPR_Epg5"/>
</dbReference>
<reference evidence="6" key="2">
    <citation type="submission" date="2025-08" db="UniProtKB">
        <authorList>
            <consortium name="Ensembl"/>
        </authorList>
    </citation>
    <scope>IDENTIFICATION</scope>
    <source>
        <strain evidence="6">Brown Norway</strain>
    </source>
</reference>
<dbReference type="GeneTree" id="ENSGT00390000007354"/>
<dbReference type="GO" id="GO:0010467">
    <property type="term" value="P:gene expression"/>
    <property type="evidence" value="ECO:0000266"/>
    <property type="project" value="RGD"/>
</dbReference>